<protein>
    <submittedName>
        <fullName evidence="1">Uncharacterized protein</fullName>
    </submittedName>
</protein>
<name>A0A4D6N3A2_VIGUN</name>
<keyword evidence="2" id="KW-1185">Reference proteome</keyword>
<dbReference type="EMBL" id="CP039353">
    <property type="protein sequence ID" value="QCE06979.1"/>
    <property type="molecule type" value="Genomic_DNA"/>
</dbReference>
<sequence>MEVLLLEVALARVYEVMQSGCVFRSVEVHGDDSCGDGERCIFTALGAAAVVAGARTVVRSPSMAVVVFSAKRLLVDDEEWKGATMAAGARRRRLSCGGWTWCRRRRPVVLVGEEKIRVKVSCVRWRR</sequence>
<evidence type="ECO:0000313" key="1">
    <source>
        <dbReference type="EMBL" id="QCE06979.1"/>
    </source>
</evidence>
<dbReference type="Proteomes" id="UP000501690">
    <property type="component" value="Linkage Group LG9"/>
</dbReference>
<accession>A0A4D6N3A2</accession>
<gene>
    <name evidence="1" type="ORF">DEO72_LG9g1994</name>
</gene>
<dbReference type="AlphaFoldDB" id="A0A4D6N3A2"/>
<proteinExistence type="predicted"/>
<reference evidence="1 2" key="1">
    <citation type="submission" date="2019-04" db="EMBL/GenBank/DDBJ databases">
        <title>An improved genome assembly and genetic linkage map for asparagus bean, Vigna unguiculata ssp. sesquipedialis.</title>
        <authorList>
            <person name="Xia Q."/>
            <person name="Zhang R."/>
            <person name="Dong Y."/>
        </authorList>
    </citation>
    <scope>NUCLEOTIDE SEQUENCE [LARGE SCALE GENOMIC DNA]</scope>
    <source>
        <tissue evidence="1">Leaf</tissue>
    </source>
</reference>
<organism evidence="1 2">
    <name type="scientific">Vigna unguiculata</name>
    <name type="common">Cowpea</name>
    <dbReference type="NCBI Taxonomy" id="3917"/>
    <lineage>
        <taxon>Eukaryota</taxon>
        <taxon>Viridiplantae</taxon>
        <taxon>Streptophyta</taxon>
        <taxon>Embryophyta</taxon>
        <taxon>Tracheophyta</taxon>
        <taxon>Spermatophyta</taxon>
        <taxon>Magnoliopsida</taxon>
        <taxon>eudicotyledons</taxon>
        <taxon>Gunneridae</taxon>
        <taxon>Pentapetalae</taxon>
        <taxon>rosids</taxon>
        <taxon>fabids</taxon>
        <taxon>Fabales</taxon>
        <taxon>Fabaceae</taxon>
        <taxon>Papilionoideae</taxon>
        <taxon>50 kb inversion clade</taxon>
        <taxon>NPAAA clade</taxon>
        <taxon>indigoferoid/millettioid clade</taxon>
        <taxon>Phaseoleae</taxon>
        <taxon>Vigna</taxon>
    </lineage>
</organism>
<evidence type="ECO:0000313" key="2">
    <source>
        <dbReference type="Proteomes" id="UP000501690"/>
    </source>
</evidence>